<proteinExistence type="predicted"/>
<evidence type="ECO:0000256" key="1">
    <source>
        <dbReference type="ARBA" id="ARBA00022443"/>
    </source>
</evidence>
<accession>A0ABN0ZJ88</accession>
<dbReference type="Proteomes" id="UP001500740">
    <property type="component" value="Unassembled WGS sequence"/>
</dbReference>
<dbReference type="RefSeq" id="WP_343780781.1">
    <property type="nucleotide sequence ID" value="NZ_BAAACZ010000001.1"/>
</dbReference>
<dbReference type="InterPro" id="IPR036028">
    <property type="entry name" value="SH3-like_dom_sf"/>
</dbReference>
<gene>
    <name evidence="3" type="ORF">GCM10008935_00050</name>
</gene>
<evidence type="ECO:0000259" key="2">
    <source>
        <dbReference type="Pfam" id="PF07653"/>
    </source>
</evidence>
<keyword evidence="1" id="KW-0728">SH3 domain</keyword>
<evidence type="ECO:0000313" key="4">
    <source>
        <dbReference type="Proteomes" id="UP001500740"/>
    </source>
</evidence>
<dbReference type="InterPro" id="IPR001452">
    <property type="entry name" value="SH3_domain"/>
</dbReference>
<feature type="domain" description="SH3" evidence="2">
    <location>
        <begin position="10"/>
        <end position="67"/>
    </location>
</feature>
<dbReference type="PIRSF" id="PIRSF034961">
    <property type="entry name" value="UCP034961_SH3_2"/>
    <property type="match status" value="1"/>
</dbReference>
<dbReference type="Pfam" id="PF07653">
    <property type="entry name" value="SH3_2"/>
    <property type="match status" value="1"/>
</dbReference>
<evidence type="ECO:0000313" key="3">
    <source>
        <dbReference type="EMBL" id="GAA0449660.1"/>
    </source>
</evidence>
<dbReference type="EMBL" id="BAAACZ010000001">
    <property type="protein sequence ID" value="GAA0449660.1"/>
    <property type="molecule type" value="Genomic_DNA"/>
</dbReference>
<dbReference type="SUPFAM" id="SSF50044">
    <property type="entry name" value="SH3-domain"/>
    <property type="match status" value="2"/>
</dbReference>
<dbReference type="InterPro" id="IPR014593">
    <property type="entry name" value="UCP034961_SH3_2"/>
</dbReference>
<comment type="caution">
    <text evidence="3">The sequence shown here is derived from an EMBL/GenBank/DDBJ whole genome shotgun (WGS) entry which is preliminary data.</text>
</comment>
<organism evidence="3 4">
    <name type="scientific">Alkalibacillus silvisoli</name>
    <dbReference type="NCBI Taxonomy" id="392823"/>
    <lineage>
        <taxon>Bacteria</taxon>
        <taxon>Bacillati</taxon>
        <taxon>Bacillota</taxon>
        <taxon>Bacilli</taxon>
        <taxon>Bacillales</taxon>
        <taxon>Bacillaceae</taxon>
        <taxon>Alkalibacillus</taxon>
    </lineage>
</organism>
<name>A0ABN0ZJ88_9BACI</name>
<reference evidence="3 4" key="1">
    <citation type="journal article" date="2019" name="Int. J. Syst. Evol. Microbiol.">
        <title>The Global Catalogue of Microorganisms (GCM) 10K type strain sequencing project: providing services to taxonomists for standard genome sequencing and annotation.</title>
        <authorList>
            <consortium name="The Broad Institute Genomics Platform"/>
            <consortium name="The Broad Institute Genome Sequencing Center for Infectious Disease"/>
            <person name="Wu L."/>
            <person name="Ma J."/>
        </authorList>
    </citation>
    <scope>NUCLEOTIDE SEQUENCE [LARGE SCALE GENOMIC DNA]</scope>
    <source>
        <strain evidence="3 4">JCM 14193</strain>
    </source>
</reference>
<sequence length="128" mass="15067">MGDEKYKNAYIVTKQHTSNYPNPIKLFKGQVVIVGKKYEGKEEWNNWIYCYTEDKHLEGWVPEQIIHIQGEQGLILEDYIAKELEVNVYEQLIKYKELNGWMWVKSLTNSEEGWVPKENVQAVNGNLC</sequence>
<keyword evidence="4" id="KW-1185">Reference proteome</keyword>
<protein>
    <submittedName>
        <fullName evidence="3">SH3 domain-containing protein</fullName>
    </submittedName>
</protein>